<keyword evidence="2" id="KW-0472">Membrane</keyword>
<keyword evidence="4" id="KW-1185">Reference proteome</keyword>
<accession>K2KAA5</accession>
<dbReference type="Proteomes" id="UP000014115">
    <property type="component" value="Unassembled WGS sequence"/>
</dbReference>
<feature type="compositionally biased region" description="Basic and acidic residues" evidence="1">
    <location>
        <begin position="96"/>
        <end position="116"/>
    </location>
</feature>
<comment type="caution">
    <text evidence="3">The sequence shown here is derived from an EMBL/GenBank/DDBJ whole genome shotgun (WGS) entry which is preliminary data.</text>
</comment>
<protein>
    <submittedName>
        <fullName evidence="3">Uncharacterized protein</fullName>
    </submittedName>
</protein>
<feature type="compositionally biased region" description="Low complexity" evidence="1">
    <location>
        <begin position="80"/>
        <end position="94"/>
    </location>
</feature>
<evidence type="ECO:0000313" key="3">
    <source>
        <dbReference type="EMBL" id="EKE84723.1"/>
    </source>
</evidence>
<dbReference type="RefSeq" id="WP_008487861.1">
    <property type="nucleotide sequence ID" value="NZ_AMRG01000004.1"/>
</dbReference>
<gene>
    <name evidence="3" type="ORF">A10D4_03895</name>
</gene>
<dbReference type="PATRIC" id="fig|740709.3.peg.787"/>
<feature type="transmembrane region" description="Helical" evidence="2">
    <location>
        <begin position="30"/>
        <end position="63"/>
    </location>
</feature>
<reference evidence="3 4" key="1">
    <citation type="journal article" date="2012" name="J. Bacteriol.">
        <title>Genome Sequence of Idiomarina xiamenensis Type Strain 10-D-4.</title>
        <authorList>
            <person name="Lai Q."/>
            <person name="Wang L."/>
            <person name="Wang W."/>
            <person name="Shao Z."/>
        </authorList>
    </citation>
    <scope>NUCLEOTIDE SEQUENCE [LARGE SCALE GENOMIC DNA]</scope>
    <source>
        <strain evidence="3 4">10-D-4</strain>
    </source>
</reference>
<sequence>MSAKGPVFIQFRQWQQRMQPGPSANPLTRILMGIVFFFMLLVGLALMVVFVLVGWILLIPILWRRRKAMKQMYEFSRAAQKNAKQAQQQQQQQRQQRHDSRDSSVIEGEYEVKDER</sequence>
<evidence type="ECO:0000256" key="2">
    <source>
        <dbReference type="SAM" id="Phobius"/>
    </source>
</evidence>
<dbReference type="eggNOG" id="ENOG5030A98">
    <property type="taxonomic scope" value="Bacteria"/>
</dbReference>
<evidence type="ECO:0000256" key="1">
    <source>
        <dbReference type="SAM" id="MobiDB-lite"/>
    </source>
</evidence>
<dbReference type="OrthoDB" id="6241356at2"/>
<evidence type="ECO:0000313" key="4">
    <source>
        <dbReference type="Proteomes" id="UP000014115"/>
    </source>
</evidence>
<dbReference type="AlphaFoldDB" id="K2KAA5"/>
<keyword evidence="2" id="KW-1133">Transmembrane helix</keyword>
<proteinExistence type="predicted"/>
<feature type="region of interest" description="Disordered" evidence="1">
    <location>
        <begin position="80"/>
        <end position="116"/>
    </location>
</feature>
<keyword evidence="2" id="KW-0812">Transmembrane</keyword>
<dbReference type="EMBL" id="AMRG01000004">
    <property type="protein sequence ID" value="EKE84723.1"/>
    <property type="molecule type" value="Genomic_DNA"/>
</dbReference>
<name>K2KAA5_9GAMM</name>
<organism evidence="3 4">
    <name type="scientific">Idiomarina xiamenensis 10-D-4</name>
    <dbReference type="NCBI Taxonomy" id="740709"/>
    <lineage>
        <taxon>Bacteria</taxon>
        <taxon>Pseudomonadati</taxon>
        <taxon>Pseudomonadota</taxon>
        <taxon>Gammaproteobacteria</taxon>
        <taxon>Alteromonadales</taxon>
        <taxon>Idiomarinaceae</taxon>
        <taxon>Idiomarina</taxon>
    </lineage>
</organism>